<dbReference type="SMART" id="SM00201">
    <property type="entry name" value="SO"/>
    <property type="match status" value="2"/>
</dbReference>
<sequence length="673" mass="73838">IMVAKVLCAVILLVCALKFNAAQASCKGRCGGEYYRGYMCQCDYSCLSYGECCKDFEAQCTTKSSCKGRCGENFKRGRQCSCDPDCAKYKQCCQDFEAHCEAEEPTLNEATEQTPFVEGNDADDYTYPLDSTTSYPPDDLVDDLYDKVPPTEGFSLTGVDDLEVNPTPDSSSGNGPPTNDSLDQGPTEPALVTDTPEITTDSVVLQTKETYIEDDNPPILNSTAGDATTENSDAGDVLTAADQRTTFTEVPVAPNIDSSQPFSTSVPQIESTTTRPDKLHINTTVHPSDEQDFTTITDQNSDTVEEISPPTSTVTLNPEETTSNADIGNNTEDFTMDPPPLLKEPEDLNTTELDKGTFLHSTPFPAAVQDDATDGLTPVVTTAQAPTNPQKPGPDSKPQEKPDPQKLTPTSKPETKPLDTLNVDNPRDYQADDSNDTNLCSGRPVSAVTTLRNGTMVVFRGHYFWFLDRNRVPSPARGITQVWGVPSPIDTVFTRCNCQGKTYIFKGSRYWRFENDVVDPGYPKVIKTGFDGLQGQITAALSVPQYRTRRESVFFFKRGGHVQKYSYQFGTGPTCGKKVHNPIYTVRARLVRQAVSVLEPVINIRTAWAGFPSTITAAVSVPSNREPEGYKYYVFSRSTAHSVKINGERPVITASKANTSPQTNNFFRCPKKL</sequence>
<feature type="domain" description="SMB" evidence="10">
    <location>
        <begin position="22"/>
        <end position="61"/>
    </location>
</feature>
<feature type="region of interest" description="Disordered" evidence="8">
    <location>
        <begin position="300"/>
        <end position="347"/>
    </location>
</feature>
<evidence type="ECO:0000256" key="8">
    <source>
        <dbReference type="SAM" id="MobiDB-lite"/>
    </source>
</evidence>
<dbReference type="InterPro" id="IPR036024">
    <property type="entry name" value="Somatomedin_B-like_dom_sf"/>
</dbReference>
<dbReference type="EMBL" id="CAJRST010000002">
    <property type="protein sequence ID" value="CAG5863700.1"/>
    <property type="molecule type" value="Genomic_DNA"/>
</dbReference>
<dbReference type="PRINTS" id="PR00022">
    <property type="entry name" value="SOMATOMEDINB"/>
</dbReference>
<keyword evidence="12" id="KW-1185">Reference proteome</keyword>
<dbReference type="InterPro" id="IPR018486">
    <property type="entry name" value="Hemopexin_CS"/>
</dbReference>
<dbReference type="Proteomes" id="UP000677803">
    <property type="component" value="Unassembled WGS sequence"/>
</dbReference>
<dbReference type="CDD" id="cd00094">
    <property type="entry name" value="HX"/>
    <property type="match status" value="1"/>
</dbReference>
<dbReference type="InterPro" id="IPR036375">
    <property type="entry name" value="Hemopexin-like_dom_sf"/>
</dbReference>
<evidence type="ECO:0000256" key="4">
    <source>
        <dbReference type="ARBA" id="ARBA00022737"/>
    </source>
</evidence>
<evidence type="ECO:0000256" key="5">
    <source>
        <dbReference type="ARBA" id="ARBA00023157"/>
    </source>
</evidence>
<dbReference type="PANTHER" id="PTHR22917">
    <property type="entry name" value="HEMOPEXIN DOMAIN-CONTAINING PROTEIN"/>
    <property type="match status" value="1"/>
</dbReference>
<feature type="repeat" description="Hemopexin" evidence="7">
    <location>
        <begin position="486"/>
        <end position="533"/>
    </location>
</feature>
<evidence type="ECO:0000259" key="10">
    <source>
        <dbReference type="PROSITE" id="PS50958"/>
    </source>
</evidence>
<protein>
    <submittedName>
        <fullName evidence="11">(Atlantic silverside) hypothetical protein</fullName>
    </submittedName>
</protein>
<feature type="chain" id="PRO_5035876511" evidence="9">
    <location>
        <begin position="25"/>
        <end position="673"/>
    </location>
</feature>
<dbReference type="PROSITE" id="PS00024">
    <property type="entry name" value="HEMOPEXIN"/>
    <property type="match status" value="1"/>
</dbReference>
<comment type="subcellular location">
    <subcellularLocation>
        <location evidence="1">Secreted</location>
    </subcellularLocation>
</comment>
<feature type="region of interest" description="Disordered" evidence="8">
    <location>
        <begin position="110"/>
        <end position="200"/>
    </location>
</feature>
<keyword evidence="5" id="KW-1015">Disulfide bond</keyword>
<feature type="compositionally biased region" description="Polar residues" evidence="8">
    <location>
        <begin position="167"/>
        <end position="184"/>
    </location>
</feature>
<dbReference type="Gene3D" id="2.110.10.10">
    <property type="entry name" value="Hemopexin-like domain"/>
    <property type="match status" value="1"/>
</dbReference>
<keyword evidence="6" id="KW-0325">Glycoprotein</keyword>
<dbReference type="InterPro" id="IPR051298">
    <property type="entry name" value="Heme_transport/Cell_adhesion"/>
</dbReference>
<dbReference type="GO" id="GO:0006955">
    <property type="term" value="P:immune response"/>
    <property type="evidence" value="ECO:0007669"/>
    <property type="project" value="InterPro"/>
</dbReference>
<evidence type="ECO:0000313" key="12">
    <source>
        <dbReference type="Proteomes" id="UP000677803"/>
    </source>
</evidence>
<proteinExistence type="predicted"/>
<evidence type="ECO:0000256" key="3">
    <source>
        <dbReference type="ARBA" id="ARBA00022729"/>
    </source>
</evidence>
<feature type="signal peptide" evidence="9">
    <location>
        <begin position="1"/>
        <end position="24"/>
    </location>
</feature>
<comment type="caution">
    <text evidence="11">The sequence shown here is derived from an EMBL/GenBank/DDBJ whole genome shotgun (WGS) entry which is preliminary data.</text>
</comment>
<dbReference type="PROSITE" id="PS51642">
    <property type="entry name" value="HEMOPEXIN_2"/>
    <property type="match status" value="1"/>
</dbReference>
<dbReference type="InterPro" id="IPR018487">
    <property type="entry name" value="Hemopexin-like_repeat"/>
</dbReference>
<dbReference type="SUPFAM" id="SSF50923">
    <property type="entry name" value="Hemopexin-like domain"/>
    <property type="match status" value="1"/>
</dbReference>
<dbReference type="Pfam" id="PF01033">
    <property type="entry name" value="Somatomedin_B"/>
    <property type="match status" value="2"/>
</dbReference>
<dbReference type="GO" id="GO:0005044">
    <property type="term" value="F:scavenger receptor activity"/>
    <property type="evidence" value="ECO:0007669"/>
    <property type="project" value="InterPro"/>
</dbReference>
<feature type="domain" description="SMB" evidence="10">
    <location>
        <begin position="62"/>
        <end position="106"/>
    </location>
</feature>
<keyword evidence="2" id="KW-0964">Secreted</keyword>
<dbReference type="PROSITE" id="PS50958">
    <property type="entry name" value="SMB_2"/>
    <property type="match status" value="2"/>
</dbReference>
<feature type="non-terminal residue" evidence="11">
    <location>
        <position position="673"/>
    </location>
</feature>
<organism evidence="11 12">
    <name type="scientific">Menidia menidia</name>
    <name type="common">Atlantic silverside</name>
    <dbReference type="NCBI Taxonomy" id="238744"/>
    <lineage>
        <taxon>Eukaryota</taxon>
        <taxon>Metazoa</taxon>
        <taxon>Chordata</taxon>
        <taxon>Craniata</taxon>
        <taxon>Vertebrata</taxon>
        <taxon>Euteleostomi</taxon>
        <taxon>Actinopterygii</taxon>
        <taxon>Neopterygii</taxon>
        <taxon>Teleostei</taxon>
        <taxon>Neoteleostei</taxon>
        <taxon>Acanthomorphata</taxon>
        <taxon>Ovalentaria</taxon>
        <taxon>Atherinomorphae</taxon>
        <taxon>Atheriniformes</taxon>
        <taxon>Atherinopsidae</taxon>
        <taxon>Menidiinae</taxon>
        <taxon>Menidia</taxon>
    </lineage>
</organism>
<dbReference type="SUPFAM" id="SSF90188">
    <property type="entry name" value="Somatomedin B domain"/>
    <property type="match status" value="2"/>
</dbReference>
<evidence type="ECO:0000256" key="9">
    <source>
        <dbReference type="SAM" id="SignalP"/>
    </source>
</evidence>
<feature type="region of interest" description="Disordered" evidence="8">
    <location>
        <begin position="382"/>
        <end position="438"/>
    </location>
</feature>
<keyword evidence="3 9" id="KW-0732">Signal</keyword>
<dbReference type="InterPro" id="IPR000585">
    <property type="entry name" value="Hemopexin-like_dom"/>
</dbReference>
<evidence type="ECO:0000256" key="7">
    <source>
        <dbReference type="PROSITE-ProRule" id="PRU01011"/>
    </source>
</evidence>
<dbReference type="PROSITE" id="PS00524">
    <property type="entry name" value="SMB_1"/>
    <property type="match status" value="1"/>
</dbReference>
<dbReference type="InterPro" id="IPR020436">
    <property type="entry name" value="SMB_chordata"/>
</dbReference>
<dbReference type="AlphaFoldDB" id="A0A8S4AL86"/>
<dbReference type="GO" id="GO:0005615">
    <property type="term" value="C:extracellular space"/>
    <property type="evidence" value="ECO:0007669"/>
    <property type="project" value="TreeGrafter"/>
</dbReference>
<evidence type="ECO:0000256" key="6">
    <source>
        <dbReference type="ARBA" id="ARBA00023180"/>
    </source>
</evidence>
<dbReference type="Pfam" id="PF00045">
    <property type="entry name" value="Hemopexin"/>
    <property type="match status" value="1"/>
</dbReference>
<feature type="compositionally biased region" description="Polar residues" evidence="8">
    <location>
        <begin position="309"/>
        <end position="333"/>
    </location>
</feature>
<evidence type="ECO:0000313" key="11">
    <source>
        <dbReference type="EMBL" id="CAG5863700.1"/>
    </source>
</evidence>
<reference evidence="11" key="1">
    <citation type="submission" date="2021-05" db="EMBL/GenBank/DDBJ databases">
        <authorList>
            <person name="Tigano A."/>
        </authorList>
    </citation>
    <scope>NUCLEOTIDE SEQUENCE</scope>
</reference>
<evidence type="ECO:0000256" key="2">
    <source>
        <dbReference type="ARBA" id="ARBA00022525"/>
    </source>
</evidence>
<accession>A0A8S4AL86</accession>
<gene>
    <name evidence="11" type="ORF">MMEN_LOCUS1448</name>
</gene>
<dbReference type="Gene3D" id="4.10.410.20">
    <property type="match status" value="2"/>
</dbReference>
<dbReference type="InterPro" id="IPR001212">
    <property type="entry name" value="Somatomedin_B_dom"/>
</dbReference>
<keyword evidence="4" id="KW-0677">Repeat</keyword>
<feature type="region of interest" description="Disordered" evidence="8">
    <location>
        <begin position="253"/>
        <end position="273"/>
    </location>
</feature>
<dbReference type="SMART" id="SM00120">
    <property type="entry name" value="HX"/>
    <property type="match status" value="2"/>
</dbReference>
<feature type="compositionally biased region" description="Polar residues" evidence="8">
    <location>
        <begin position="256"/>
        <end position="273"/>
    </location>
</feature>
<dbReference type="PANTHER" id="PTHR22917:SF1">
    <property type="entry name" value="PROTEOGLYCAN 4"/>
    <property type="match status" value="1"/>
</dbReference>
<dbReference type="OrthoDB" id="413699at2759"/>
<name>A0A8S4AL86_9TELE</name>
<dbReference type="GO" id="GO:0030247">
    <property type="term" value="F:polysaccharide binding"/>
    <property type="evidence" value="ECO:0007669"/>
    <property type="project" value="InterPro"/>
</dbReference>
<evidence type="ECO:0000256" key="1">
    <source>
        <dbReference type="ARBA" id="ARBA00004613"/>
    </source>
</evidence>